<keyword evidence="2" id="KW-1185">Reference proteome</keyword>
<evidence type="ECO:0000313" key="1">
    <source>
        <dbReference type="EMBL" id="KAJ9108273.1"/>
    </source>
</evidence>
<proteinExistence type="predicted"/>
<name>A0ACC2WA20_9TREE</name>
<organism evidence="1 2">
    <name type="scientific">Naganishia cerealis</name>
    <dbReference type="NCBI Taxonomy" id="610337"/>
    <lineage>
        <taxon>Eukaryota</taxon>
        <taxon>Fungi</taxon>
        <taxon>Dikarya</taxon>
        <taxon>Basidiomycota</taxon>
        <taxon>Agaricomycotina</taxon>
        <taxon>Tremellomycetes</taxon>
        <taxon>Filobasidiales</taxon>
        <taxon>Filobasidiaceae</taxon>
        <taxon>Naganishia</taxon>
    </lineage>
</organism>
<comment type="caution">
    <text evidence="1">The sequence shown here is derived from an EMBL/GenBank/DDBJ whole genome shotgun (WGS) entry which is preliminary data.</text>
</comment>
<accession>A0ACC2WA20</accession>
<dbReference type="Proteomes" id="UP001241377">
    <property type="component" value="Unassembled WGS sequence"/>
</dbReference>
<sequence length="198" mass="20594">MKFSIIAVALVAALLGKASPIPDVDGSTGVEITAPATQDVADNAARPAAAEAVSNMELAQAVSPMLVVDAAMSDHQERQGQVCAAGLKVYGYARIADYTIYGHDFNGGDLAAKYNEGKFDNYGGPIIAGALSRSSSLPGISQAFVQSQNANYFWHKSGSVSDVIGGLSPNSGYATYVLGDCWQFQKNPAVFAKCCSSS</sequence>
<reference evidence="1" key="1">
    <citation type="submission" date="2023-04" db="EMBL/GenBank/DDBJ databases">
        <title>Draft Genome sequencing of Naganishia species isolated from polar environments using Oxford Nanopore Technology.</title>
        <authorList>
            <person name="Leo P."/>
            <person name="Venkateswaran K."/>
        </authorList>
    </citation>
    <scope>NUCLEOTIDE SEQUENCE</scope>
    <source>
        <strain evidence="1">MNA-CCFEE 5261</strain>
    </source>
</reference>
<gene>
    <name evidence="1" type="ORF">QFC19_002521</name>
</gene>
<dbReference type="EMBL" id="JASBWR010000021">
    <property type="protein sequence ID" value="KAJ9108273.1"/>
    <property type="molecule type" value="Genomic_DNA"/>
</dbReference>
<protein>
    <submittedName>
        <fullName evidence="1">Uncharacterized protein</fullName>
    </submittedName>
</protein>
<evidence type="ECO:0000313" key="2">
    <source>
        <dbReference type="Proteomes" id="UP001241377"/>
    </source>
</evidence>